<proteinExistence type="inferred from homology"/>
<dbReference type="Proteomes" id="UP000836788">
    <property type="component" value="Chromosome 6"/>
</dbReference>
<dbReference type="PANTHER" id="PTHR34557:SF1">
    <property type="entry name" value="PHYTOCHROMOBILIN:FERREDOXIN OXIDOREDUCTASE, CHLOROPLASTIC"/>
    <property type="match status" value="1"/>
</dbReference>
<feature type="compositionally biased region" description="Polar residues" evidence="3">
    <location>
        <begin position="11"/>
        <end position="21"/>
    </location>
</feature>
<evidence type="ECO:0000256" key="3">
    <source>
        <dbReference type="SAM" id="MobiDB-lite"/>
    </source>
</evidence>
<comment type="similarity">
    <text evidence="1">Belongs to the HY2 family.</text>
</comment>
<name>A0A8J9XC44_PHATR</name>
<evidence type="ECO:0000256" key="1">
    <source>
        <dbReference type="ARBA" id="ARBA00006908"/>
    </source>
</evidence>
<feature type="compositionally biased region" description="Polar residues" evidence="3">
    <location>
        <begin position="68"/>
        <end position="89"/>
    </location>
</feature>
<dbReference type="GO" id="GO:0016636">
    <property type="term" value="F:oxidoreductase activity, acting on the CH-CH group of donors, iron-sulfur protein as acceptor"/>
    <property type="evidence" value="ECO:0007669"/>
    <property type="project" value="InterPro"/>
</dbReference>
<dbReference type="GO" id="GO:0010024">
    <property type="term" value="P:phytochromobilin biosynthetic process"/>
    <property type="evidence" value="ECO:0007669"/>
    <property type="project" value="InterPro"/>
</dbReference>
<keyword evidence="2" id="KW-0560">Oxidoreductase</keyword>
<feature type="region of interest" description="Disordered" evidence="3">
    <location>
        <begin position="68"/>
        <end position="108"/>
    </location>
</feature>
<dbReference type="Gene3D" id="3.40.1500.20">
    <property type="match status" value="1"/>
</dbReference>
<dbReference type="EMBL" id="OU594947">
    <property type="protein sequence ID" value="CAG9291908.1"/>
    <property type="molecule type" value="Genomic_DNA"/>
</dbReference>
<gene>
    <name evidence="4" type="ORF">PTTT1_LOCUS48298</name>
</gene>
<dbReference type="InterPro" id="IPR009249">
    <property type="entry name" value="Ferredoxin-dep_bilin_Rdtase"/>
</dbReference>
<evidence type="ECO:0008006" key="5">
    <source>
        <dbReference type="Google" id="ProtNLM"/>
    </source>
</evidence>
<evidence type="ECO:0000313" key="4">
    <source>
        <dbReference type="EMBL" id="CAG9291908.1"/>
    </source>
</evidence>
<dbReference type="AlphaFoldDB" id="A0A8J9XC44"/>
<evidence type="ECO:0000256" key="2">
    <source>
        <dbReference type="ARBA" id="ARBA00023002"/>
    </source>
</evidence>
<dbReference type="PANTHER" id="PTHR34557">
    <property type="entry name" value="PHYTOCHROMOBILIN:FERREDOXIN OXIDOREDUCTASE, CHLOROPLASTIC"/>
    <property type="match status" value="1"/>
</dbReference>
<organism evidence="4">
    <name type="scientific">Phaeodactylum tricornutum</name>
    <name type="common">Diatom</name>
    <dbReference type="NCBI Taxonomy" id="2850"/>
    <lineage>
        <taxon>Eukaryota</taxon>
        <taxon>Sar</taxon>
        <taxon>Stramenopiles</taxon>
        <taxon>Ochrophyta</taxon>
        <taxon>Bacillariophyta</taxon>
        <taxon>Bacillariophyceae</taxon>
        <taxon>Bacillariophycidae</taxon>
        <taxon>Naviculales</taxon>
        <taxon>Phaeodactylaceae</taxon>
        <taxon>Phaeodactylum</taxon>
    </lineage>
</organism>
<dbReference type="GO" id="GO:0050897">
    <property type="term" value="F:cobalt ion binding"/>
    <property type="evidence" value="ECO:0007669"/>
    <property type="project" value="InterPro"/>
</dbReference>
<reference evidence="4" key="1">
    <citation type="submission" date="2022-02" db="EMBL/GenBank/DDBJ databases">
        <authorList>
            <person name="Giguere J D."/>
        </authorList>
    </citation>
    <scope>NUCLEOTIDE SEQUENCE</scope>
    <source>
        <strain evidence="4">CCAP 1055/1</strain>
    </source>
</reference>
<feature type="region of interest" description="Disordered" evidence="3">
    <location>
        <begin position="1"/>
        <end position="21"/>
    </location>
</feature>
<dbReference type="Pfam" id="PF05996">
    <property type="entry name" value="Fe_bilin_red"/>
    <property type="match status" value="1"/>
</dbReference>
<accession>A0A8J9XC44</accession>
<sequence length="381" mass="43903">MVRAYQVHRTPASSNTYQNTQPYRAIPQHHAWREHGSRRNRWSMDVERPSIQDDRKYVQRLNHVLQYWNGSPSSHTPSRGGTSTLSKSETAGALHEQSAHASATSHGMPWRSSIDGSYSHEQLFYMPFWEWQVEFMKSTLTNFRGLPVRSRSGRDMSYVESGTSVPTRSSGKPMRMHTCCFASDEYKQIRLTTLDAGPRTQVFTSLWYPNPEYDLPVLGIDLLQFNEKKHLCVVDFQPLHTSENDHTVDRRHVEPRQETLASIRSQYPSLQGSMTKRFYDETQFFSSQMLLARDPPDGSDPIRMVNDELFPAYQRYVETHVEMVQSATPDPSTVPTVLDRHAAYDEYSAARDPAHALLARAFGQDWADEYVYDVLFPLSQK</sequence>
<protein>
    <recommendedName>
        <fullName evidence="5">15,16-dihydrobiliverdin:ferredoxin oxidoreductase</fullName>
    </recommendedName>
</protein>